<feature type="domain" description="SidE PDE" evidence="1">
    <location>
        <begin position="133"/>
        <end position="343"/>
    </location>
</feature>
<proteinExistence type="predicted"/>
<dbReference type="EMBL" id="UGOW01000001">
    <property type="protein sequence ID" value="STY17914.1"/>
    <property type="molecule type" value="Genomic_DNA"/>
</dbReference>
<protein>
    <recommendedName>
        <fullName evidence="1">SidE PDE domain-containing protein</fullName>
    </recommendedName>
</protein>
<reference evidence="3 5" key="2">
    <citation type="submission" date="2018-06" db="EMBL/GenBank/DDBJ databases">
        <authorList>
            <consortium name="Pathogen Informatics"/>
            <person name="Doyle S."/>
        </authorList>
    </citation>
    <scope>NUCLEOTIDE SEQUENCE [LARGE SCALE GENOMIC DNA]</scope>
    <source>
        <strain evidence="3 5">NCTC12376</strain>
    </source>
</reference>
<dbReference type="RefSeq" id="WP_058473263.1">
    <property type="nucleotide sequence ID" value="NZ_CAAAIL010000004.1"/>
</dbReference>
<evidence type="ECO:0000313" key="2">
    <source>
        <dbReference type="EMBL" id="KTD50840.1"/>
    </source>
</evidence>
<evidence type="ECO:0000313" key="3">
    <source>
        <dbReference type="EMBL" id="STY17914.1"/>
    </source>
</evidence>
<dbReference type="AlphaFoldDB" id="A0A378KSR5"/>
<dbReference type="Pfam" id="PF12252">
    <property type="entry name" value="SidE_PDE"/>
    <property type="match status" value="1"/>
</dbReference>
<dbReference type="OrthoDB" id="5630341at2"/>
<dbReference type="Proteomes" id="UP000054639">
    <property type="component" value="Unassembled WGS sequence"/>
</dbReference>
<name>A0A378KSR5_9GAMM</name>
<evidence type="ECO:0000313" key="4">
    <source>
        <dbReference type="Proteomes" id="UP000054639"/>
    </source>
</evidence>
<evidence type="ECO:0000313" key="5">
    <source>
        <dbReference type="Proteomes" id="UP000254230"/>
    </source>
</evidence>
<reference evidence="2 4" key="1">
    <citation type="submission" date="2015-11" db="EMBL/GenBank/DDBJ databases">
        <title>Genomic analysis of 38 Legionella species identifies large and diverse effector repertoires.</title>
        <authorList>
            <person name="Burstein D."/>
            <person name="Amaro F."/>
            <person name="Zusman T."/>
            <person name="Lifshitz Z."/>
            <person name="Cohen O."/>
            <person name="Gilbert J.A."/>
            <person name="Pupko T."/>
            <person name="Shuman H.A."/>
            <person name="Segal G."/>
        </authorList>
    </citation>
    <scope>NUCLEOTIDE SEQUENCE [LARGE SCALE GENOMIC DNA]</scope>
    <source>
        <strain evidence="2 4">ATCC 49507</strain>
    </source>
</reference>
<gene>
    <name evidence="2" type="ORF">Lqua_1067</name>
    <name evidence="3" type="ORF">NCTC12376_01729</name>
</gene>
<dbReference type="Proteomes" id="UP000254230">
    <property type="component" value="Unassembled WGS sequence"/>
</dbReference>
<accession>A0A378KSR5</accession>
<organism evidence="3 5">
    <name type="scientific">Legionella quateirensis</name>
    <dbReference type="NCBI Taxonomy" id="45072"/>
    <lineage>
        <taxon>Bacteria</taxon>
        <taxon>Pseudomonadati</taxon>
        <taxon>Pseudomonadota</taxon>
        <taxon>Gammaproteobacteria</taxon>
        <taxon>Legionellales</taxon>
        <taxon>Legionellaceae</taxon>
        <taxon>Legionella</taxon>
    </lineage>
</organism>
<dbReference type="STRING" id="45072.Lqua_1067"/>
<sequence length="763" mass="86835">MIKFSLSDPTSVFCKLIINDNFVKYIKKTDVPTLISDLQLWFSDNKVDSPELDLASNQTYELKLDSVSLEDSFYHVLSVGRSKKAVILPTDLQHSPTGKKLPVLFTYGSLERFHRYWESPRELKFSLYEHLSKDLIENPYVDEPNDFSQFHANVAFHTNHGTTHAIRQMELATNYLTCIRLNGNKKNSFLAQSFSAEESACLQLAAFLFRSGRTNESGWQGDLTYGPRSAALFKQIALELEFNPVLVDLMANCFDYHKEITIKNKLNNHSIEDTREKAHLFTKLLKLSHESDLVRCFENYEEIKKPIEEELSKLLDPEVKVSAISDQFLSYAVTLCKLTGATVSGAQSKAFNTTGNRKLAVESANYPKLVLFRLIGVKPECNPGFIPPTQLWIQHEHHTQFNKTSGSFVLKAHNKQGQDIDYVEGWDRKSIDMIPTARCINLEQQHLDTHVSVYHSTTKASYALDLFCRKLTQLTEGPNPIVWIRGIKSKPSGKPCDSIDRIKYIMSQDKALDNSEYNLWHLLSCNPSLWQNADYASDESTVDYFYNNSSVTQLDFKHLINTILDKMGLLIGQEALREELFAKFNKLVTDERFGKQGVLYQYLIPHHLVDEIAYISKQNGIVDNDNPSALETLVQLKASGGEVPNQHTLQVRLFVPKLLTTEIAQHLVVTNYLNMEDQLRDEFEKTVNELSVMAVKGPTQDLDEEALEVESQYSPKFFGSFIKGDRDLSKHVVKRDVVPAEDEVECFLFSEPGSASFLAFTTN</sequence>
<dbReference type="EMBL" id="LNYR01000012">
    <property type="protein sequence ID" value="KTD50840.1"/>
    <property type="molecule type" value="Genomic_DNA"/>
</dbReference>
<keyword evidence="4" id="KW-1185">Reference proteome</keyword>
<dbReference type="InterPro" id="IPR021014">
    <property type="entry name" value="SidE_PDE"/>
</dbReference>
<evidence type="ECO:0000259" key="1">
    <source>
        <dbReference type="Pfam" id="PF12252"/>
    </source>
</evidence>